<reference evidence="2 3" key="1">
    <citation type="submission" date="2014-01" db="EMBL/GenBank/DDBJ databases">
        <title>Genome sequence determination for a cystic fibrosis isolate, Inquilinus limosus.</title>
        <authorList>
            <person name="Pino M."/>
            <person name="Di Conza J."/>
            <person name="Gutkind G."/>
        </authorList>
    </citation>
    <scope>NUCLEOTIDE SEQUENCE [LARGE SCALE GENOMIC DNA]</scope>
    <source>
        <strain evidence="2 3">MP06</strain>
    </source>
</reference>
<proteinExistence type="predicted"/>
<gene>
    <name evidence="2" type="ORF">P409_02275</name>
</gene>
<name>A0A0A0DFL7_9PROT</name>
<sequence>MAAAQGMKDVALHQATNKTVRPLTEQMAGPVPTVGKDPAGRAAASLPAAGLSELAGGMLPSLPDMVPFP</sequence>
<evidence type="ECO:0000256" key="1">
    <source>
        <dbReference type="SAM" id="MobiDB-lite"/>
    </source>
</evidence>
<feature type="region of interest" description="Disordered" evidence="1">
    <location>
        <begin position="1"/>
        <end position="42"/>
    </location>
</feature>
<evidence type="ECO:0000313" key="3">
    <source>
        <dbReference type="Proteomes" id="UP000029995"/>
    </source>
</evidence>
<evidence type="ECO:0000313" key="2">
    <source>
        <dbReference type="EMBL" id="KGM35782.1"/>
    </source>
</evidence>
<dbReference type="Proteomes" id="UP000029995">
    <property type="component" value="Unassembled WGS sequence"/>
</dbReference>
<comment type="caution">
    <text evidence="2">The sequence shown here is derived from an EMBL/GenBank/DDBJ whole genome shotgun (WGS) entry which is preliminary data.</text>
</comment>
<accession>A0A0A0DFL7</accession>
<organism evidence="2 3">
    <name type="scientific">Inquilinus limosus MP06</name>
    <dbReference type="NCBI Taxonomy" id="1398085"/>
    <lineage>
        <taxon>Bacteria</taxon>
        <taxon>Pseudomonadati</taxon>
        <taxon>Pseudomonadota</taxon>
        <taxon>Alphaproteobacteria</taxon>
        <taxon>Rhodospirillales</taxon>
        <taxon>Rhodospirillaceae</taxon>
        <taxon>Inquilinus</taxon>
    </lineage>
</organism>
<protein>
    <submittedName>
        <fullName evidence="2">Uncharacterized protein</fullName>
    </submittedName>
</protein>
<dbReference type="EMBL" id="JANX01000011">
    <property type="protein sequence ID" value="KGM35782.1"/>
    <property type="molecule type" value="Genomic_DNA"/>
</dbReference>
<feature type="non-terminal residue" evidence="2">
    <location>
        <position position="69"/>
    </location>
</feature>
<dbReference type="AlphaFoldDB" id="A0A0A0DFL7"/>